<proteinExistence type="predicted"/>
<comment type="caution">
    <text evidence="2">The sequence shown here is derived from an EMBL/GenBank/DDBJ whole genome shotgun (WGS) entry which is preliminary data.</text>
</comment>
<dbReference type="Gene3D" id="1.20.1280.50">
    <property type="match status" value="1"/>
</dbReference>
<dbReference type="PROSITE" id="PS50181">
    <property type="entry name" value="FBOX"/>
    <property type="match status" value="1"/>
</dbReference>
<protein>
    <recommendedName>
        <fullName evidence="1">F-box domain-containing protein</fullName>
    </recommendedName>
</protein>
<dbReference type="PANTHER" id="PTHR31672">
    <property type="entry name" value="BNACNNG10540D PROTEIN"/>
    <property type="match status" value="1"/>
</dbReference>
<organism evidence="2 3">
    <name type="scientific">Ceratodon purpureus</name>
    <name type="common">Fire moss</name>
    <name type="synonym">Dicranum purpureum</name>
    <dbReference type="NCBI Taxonomy" id="3225"/>
    <lineage>
        <taxon>Eukaryota</taxon>
        <taxon>Viridiplantae</taxon>
        <taxon>Streptophyta</taxon>
        <taxon>Embryophyta</taxon>
        <taxon>Bryophyta</taxon>
        <taxon>Bryophytina</taxon>
        <taxon>Bryopsida</taxon>
        <taxon>Dicranidae</taxon>
        <taxon>Pseudoditrichales</taxon>
        <taxon>Ditrichaceae</taxon>
        <taxon>Ceratodon</taxon>
    </lineage>
</organism>
<reference evidence="2" key="1">
    <citation type="submission" date="2020-06" db="EMBL/GenBank/DDBJ databases">
        <title>WGS assembly of Ceratodon purpureus strain R40.</title>
        <authorList>
            <person name="Carey S.B."/>
            <person name="Jenkins J."/>
            <person name="Shu S."/>
            <person name="Lovell J.T."/>
            <person name="Sreedasyam A."/>
            <person name="Maumus F."/>
            <person name="Tiley G.P."/>
            <person name="Fernandez-Pozo N."/>
            <person name="Barry K."/>
            <person name="Chen C."/>
            <person name="Wang M."/>
            <person name="Lipzen A."/>
            <person name="Daum C."/>
            <person name="Saski C.A."/>
            <person name="Payton A.C."/>
            <person name="Mcbreen J.C."/>
            <person name="Conrad R.E."/>
            <person name="Kollar L.M."/>
            <person name="Olsson S."/>
            <person name="Huttunen S."/>
            <person name="Landis J.B."/>
            <person name="Wickett N.J."/>
            <person name="Johnson M.G."/>
            <person name="Rensing S.A."/>
            <person name="Grimwood J."/>
            <person name="Schmutz J."/>
            <person name="Mcdaniel S.F."/>
        </authorList>
    </citation>
    <scope>NUCLEOTIDE SEQUENCE</scope>
    <source>
        <strain evidence="2">R40</strain>
    </source>
</reference>
<feature type="domain" description="F-box" evidence="1">
    <location>
        <begin position="5"/>
        <end position="50"/>
    </location>
</feature>
<keyword evidence="3" id="KW-1185">Reference proteome</keyword>
<dbReference type="Pfam" id="PF12937">
    <property type="entry name" value="F-box-like"/>
    <property type="match status" value="1"/>
</dbReference>
<dbReference type="EMBL" id="CM026430">
    <property type="protein sequence ID" value="KAG0562947.1"/>
    <property type="molecule type" value="Genomic_DNA"/>
</dbReference>
<evidence type="ECO:0000313" key="2">
    <source>
        <dbReference type="EMBL" id="KAG0562947.1"/>
    </source>
</evidence>
<evidence type="ECO:0000313" key="3">
    <source>
        <dbReference type="Proteomes" id="UP000822688"/>
    </source>
</evidence>
<evidence type="ECO:0000259" key="1">
    <source>
        <dbReference type="PROSITE" id="PS50181"/>
    </source>
</evidence>
<dbReference type="InterPro" id="IPR036047">
    <property type="entry name" value="F-box-like_dom_sf"/>
</dbReference>
<dbReference type="InterPro" id="IPR001810">
    <property type="entry name" value="F-box_dom"/>
</dbReference>
<dbReference type="InterPro" id="IPR050796">
    <property type="entry name" value="SCF_F-box_component"/>
</dbReference>
<dbReference type="Proteomes" id="UP000822688">
    <property type="component" value="Chromosome 9"/>
</dbReference>
<name>A0A8T0GWM8_CERPU</name>
<accession>A0A8T0GWM8</accession>
<dbReference type="SUPFAM" id="SSF81383">
    <property type="entry name" value="F-box domain"/>
    <property type="match status" value="1"/>
</dbReference>
<gene>
    <name evidence="2" type="ORF">KC19_9G185200</name>
</gene>
<dbReference type="AlphaFoldDB" id="A0A8T0GWM8"/>
<sequence length="416" mass="49260">MAFNPTLWSQLPLEVIEQILSFLPMPDLCRYCTTCKTWNELINNPAFSVLHVRNRNKHSPFIAIHSITTSIQNGHEVYINGSNVLCFLDICSRKWYSMKPRDALEPSFQFDPRHFQIVAMDGGLVLLKALKRTSNLCHHESGCTQLCVWNPTKDMKIILPCVPNHGNDLNDLNDLLINLIVDDIAETFKVFVIMRGWKSRVVDIYDSVMKEWKASSKLEMINRRMYIVIHSIVFQNHLYILYFSYYMPPYFDLHALYELWRYNYVADIWEGLHFAEGCFVKPLEHYVYNHGVFEQFVVSGERLFVTYRRDIPQYEFEVNEIDIQRRSTKVLLKWTKRHIMRIFDIDVLYFPNIQVIGFNKSLMLVYNLSRNIVTFDVETKKTNLEWPQLPLRKLRLEEKYSLMGKQMDFLLPGTLK</sequence>
<dbReference type="SMART" id="SM00256">
    <property type="entry name" value="FBOX"/>
    <property type="match status" value="1"/>
</dbReference>